<dbReference type="InterPro" id="IPR035445">
    <property type="entry name" value="GYF-like_dom_sf"/>
</dbReference>
<dbReference type="Pfam" id="PF02213">
    <property type="entry name" value="GYF"/>
    <property type="match status" value="1"/>
</dbReference>
<feature type="region of interest" description="Disordered" evidence="1">
    <location>
        <begin position="202"/>
        <end position="226"/>
    </location>
</feature>
<evidence type="ECO:0000256" key="1">
    <source>
        <dbReference type="SAM" id="MobiDB-lite"/>
    </source>
</evidence>
<dbReference type="Proteomes" id="UP001150062">
    <property type="component" value="Unassembled WGS sequence"/>
</dbReference>
<accession>A0ABQ8Z5C3</accession>
<dbReference type="PROSITE" id="PS50829">
    <property type="entry name" value="GYF"/>
    <property type="match status" value="1"/>
</dbReference>
<evidence type="ECO:0000313" key="3">
    <source>
        <dbReference type="EMBL" id="KAJ6251996.1"/>
    </source>
</evidence>
<evidence type="ECO:0000313" key="4">
    <source>
        <dbReference type="Proteomes" id="UP001150062"/>
    </source>
</evidence>
<gene>
    <name evidence="3" type="ORF">M0813_14543</name>
</gene>
<dbReference type="EMBL" id="JAOAOG010000050">
    <property type="protein sequence ID" value="KAJ6251996.1"/>
    <property type="molecule type" value="Genomic_DNA"/>
</dbReference>
<dbReference type="InterPro" id="IPR003169">
    <property type="entry name" value="GYF"/>
</dbReference>
<keyword evidence="4" id="KW-1185">Reference proteome</keyword>
<feature type="compositionally biased region" description="Polar residues" evidence="1">
    <location>
        <begin position="14"/>
        <end position="25"/>
    </location>
</feature>
<protein>
    <submittedName>
        <fullName evidence="3">Protein lin1</fullName>
    </submittedName>
</protein>
<dbReference type="Gene3D" id="3.30.1490.40">
    <property type="match status" value="1"/>
</dbReference>
<proteinExistence type="predicted"/>
<evidence type="ECO:0000259" key="2">
    <source>
        <dbReference type="PROSITE" id="PS50829"/>
    </source>
</evidence>
<dbReference type="SMART" id="SM00444">
    <property type="entry name" value="GYF"/>
    <property type="match status" value="1"/>
</dbReference>
<name>A0ABQ8Z5C3_9EUKA</name>
<comment type="caution">
    <text evidence="3">The sequence shown here is derived from an EMBL/GenBank/DDBJ whole genome shotgun (WGS) entry which is preliminary data.</text>
</comment>
<feature type="domain" description="GYF" evidence="2">
    <location>
        <begin position="386"/>
        <end position="439"/>
    </location>
</feature>
<dbReference type="SUPFAM" id="SSF55277">
    <property type="entry name" value="GYF domain"/>
    <property type="match status" value="1"/>
</dbReference>
<reference evidence="3" key="1">
    <citation type="submission" date="2022-08" db="EMBL/GenBank/DDBJ databases">
        <title>Novel sulfate-reducing endosymbionts in the free-living metamonad Anaeramoeba.</title>
        <authorList>
            <person name="Jerlstrom-Hultqvist J."/>
            <person name="Cepicka I."/>
            <person name="Gallot-Lavallee L."/>
            <person name="Salas-Leiva D."/>
            <person name="Curtis B.A."/>
            <person name="Zahonova K."/>
            <person name="Pipaliya S."/>
            <person name="Dacks J."/>
            <person name="Roger A.J."/>
        </authorList>
    </citation>
    <scope>NUCLEOTIDE SEQUENCE</scope>
    <source>
        <strain evidence="3">Schooner1</strain>
    </source>
</reference>
<feature type="region of interest" description="Disordered" evidence="1">
    <location>
        <begin position="8"/>
        <end position="38"/>
    </location>
</feature>
<dbReference type="InterPro" id="IPR039905">
    <property type="entry name" value="CD2BP2/Lin1"/>
</dbReference>
<dbReference type="PANTHER" id="PTHR13138:SF3">
    <property type="entry name" value="CD2 ANTIGEN CYTOPLASMIC TAIL-BINDING PROTEIN 2"/>
    <property type="match status" value="1"/>
</dbReference>
<dbReference type="PANTHER" id="PTHR13138">
    <property type="entry name" value="PROTEIN LIN1"/>
    <property type="match status" value="1"/>
</dbReference>
<sequence length="442" mass="52525">MLPKRILKERKKNNSSIQKNLQEISNSKHHKIEGGTTEESLNVNNISVTDKTIIESTLEFDVVERTISRKVMEKYNQELNAINNKEQKARTLKVNQIMSSQLDYPYSFEPFSMTNDRDQIEFDKYGNVLPKPIEELVKKFKSMLLKGEMSQKELENWEDTLENSNKIVDCGPSSTNIEDDIEIEKLIVKMKESLIIRKRRRPKNGLFRRKNPNSEKERSINRKLIKNQTNDLEKKIERELDQKEEDITNEKVLQKEKEKEKENKAEENDQKKKIKFILADQKIVLENIIDLLNNGETPSTALKRFGGLKMKRISCSRRKFRKKKLNQNKQIPKKRKTVETTKDESKFNLLSDYIQKAIGFGSYDIYHLTKEQLLDQIKKYQVQTLGDCWLYRWRNKKSDKVYGPYTTEEMNRWLDLGFFYSVYVKRIGEHKFRKIQKIGRFY</sequence>
<organism evidence="3 4">
    <name type="scientific">Anaeramoeba flamelloides</name>
    <dbReference type="NCBI Taxonomy" id="1746091"/>
    <lineage>
        <taxon>Eukaryota</taxon>
        <taxon>Metamonada</taxon>
        <taxon>Anaeramoebidae</taxon>
        <taxon>Anaeramoeba</taxon>
    </lineage>
</organism>
<feature type="compositionally biased region" description="Basic residues" evidence="1">
    <location>
        <begin position="202"/>
        <end position="211"/>
    </location>
</feature>